<protein>
    <submittedName>
        <fullName evidence="1">Uncharacterized protein</fullName>
    </submittedName>
</protein>
<proteinExistence type="predicted"/>
<dbReference type="SUPFAM" id="SSF49373">
    <property type="entry name" value="Invasin/intimin cell-adhesion fragments"/>
    <property type="match status" value="1"/>
</dbReference>
<organism evidence="1 2">
    <name type="scientific">Serratia odorifera</name>
    <dbReference type="NCBI Taxonomy" id="618"/>
    <lineage>
        <taxon>Bacteria</taxon>
        <taxon>Pseudomonadati</taxon>
        <taxon>Pseudomonadota</taxon>
        <taxon>Gammaproteobacteria</taxon>
        <taxon>Enterobacterales</taxon>
        <taxon>Yersiniaceae</taxon>
        <taxon>Serratia</taxon>
    </lineage>
</organism>
<dbReference type="AlphaFoldDB" id="A0A447KK74"/>
<accession>A0A447KK74</accession>
<gene>
    <name evidence="1" type="ORF">NCTC11214_00160</name>
</gene>
<dbReference type="KEGG" id="sof:NCTC11214_00160"/>
<dbReference type="Gene3D" id="2.60.40.1080">
    <property type="match status" value="1"/>
</dbReference>
<evidence type="ECO:0000313" key="2">
    <source>
        <dbReference type="Proteomes" id="UP000281391"/>
    </source>
</evidence>
<dbReference type="Proteomes" id="UP000281391">
    <property type="component" value="Chromosome"/>
</dbReference>
<dbReference type="EMBL" id="LR134117">
    <property type="protein sequence ID" value="VDZ51350.1"/>
    <property type="molecule type" value="Genomic_DNA"/>
</dbReference>
<dbReference type="InterPro" id="IPR008964">
    <property type="entry name" value="Invasin/intimin_cell_adhesion"/>
</dbReference>
<reference evidence="1 2" key="1">
    <citation type="submission" date="2018-12" db="EMBL/GenBank/DDBJ databases">
        <authorList>
            <consortium name="Pathogen Informatics"/>
        </authorList>
    </citation>
    <scope>NUCLEOTIDE SEQUENCE [LARGE SCALE GENOMIC DNA]</scope>
    <source>
        <strain evidence="1 2">NCTC11214</strain>
    </source>
</reference>
<evidence type="ECO:0000313" key="1">
    <source>
        <dbReference type="EMBL" id="VDZ51350.1"/>
    </source>
</evidence>
<name>A0A447KK74_SEROD</name>
<sequence length="172" mass="18274">MIERAAVSIVDIPVNIKHIAVNGHNFDTGAGFPTTCFKGAAFILVLKNADVAEFTWTVEAPWVSVGNGMVNLTGKGNGVPVTITGTSKKQGEGFVQFLTGALVYQQGGAKPGGGKQSLPVRISEGGRSVRRATVLMSCGGRQSRLRPLKRTFWIGRPLGLREPLPLRECVSA</sequence>